<feature type="domain" description="HTH araC/xylS-type" evidence="5">
    <location>
        <begin position="28"/>
        <end position="78"/>
    </location>
</feature>
<dbReference type="PROSITE" id="PS01124">
    <property type="entry name" value="HTH_ARAC_FAMILY_2"/>
    <property type="match status" value="1"/>
</dbReference>
<evidence type="ECO:0000256" key="4">
    <source>
        <dbReference type="SAM" id="MobiDB-lite"/>
    </source>
</evidence>
<name>A0A7H8XVJ2_9ACTN</name>
<dbReference type="EMBL" id="CP058322">
    <property type="protein sequence ID" value="QLD28319.1"/>
    <property type="molecule type" value="Genomic_DNA"/>
</dbReference>
<feature type="compositionally biased region" description="Basic residues" evidence="4">
    <location>
        <begin position="76"/>
        <end position="86"/>
    </location>
</feature>
<evidence type="ECO:0000313" key="6">
    <source>
        <dbReference type="EMBL" id="QLD28319.1"/>
    </source>
</evidence>
<feature type="region of interest" description="Disordered" evidence="4">
    <location>
        <begin position="64"/>
        <end position="86"/>
    </location>
</feature>
<dbReference type="SUPFAM" id="SSF46689">
    <property type="entry name" value="Homeodomain-like"/>
    <property type="match status" value="1"/>
</dbReference>
<dbReference type="Gene3D" id="1.10.10.60">
    <property type="entry name" value="Homeodomain-like"/>
    <property type="match status" value="1"/>
</dbReference>
<dbReference type="PRINTS" id="PR00032">
    <property type="entry name" value="HTHARAC"/>
</dbReference>
<dbReference type="InterPro" id="IPR020449">
    <property type="entry name" value="Tscrpt_reg_AraC-type_HTH"/>
</dbReference>
<evidence type="ECO:0000256" key="2">
    <source>
        <dbReference type="ARBA" id="ARBA00023125"/>
    </source>
</evidence>
<dbReference type="KEGG" id="mcab:HXZ27_03670"/>
<organism evidence="6 7">
    <name type="scientific">Micromonospora carbonacea</name>
    <dbReference type="NCBI Taxonomy" id="47853"/>
    <lineage>
        <taxon>Bacteria</taxon>
        <taxon>Bacillati</taxon>
        <taxon>Actinomycetota</taxon>
        <taxon>Actinomycetes</taxon>
        <taxon>Micromonosporales</taxon>
        <taxon>Micromonosporaceae</taxon>
        <taxon>Micromonospora</taxon>
    </lineage>
</organism>
<reference evidence="6 7" key="1">
    <citation type="submission" date="2020-07" db="EMBL/GenBank/DDBJ databases">
        <title>A bifunctional nitrone conjugated secondary metabolite targeting the ribosome.</title>
        <authorList>
            <person name="Limbrick E.M."/>
            <person name="Graf M."/>
            <person name="Derewacz D.K."/>
            <person name="Nguyen F."/>
            <person name="Spraggins J.M."/>
            <person name="Wieland M."/>
            <person name="Ynigez-Gutierrez A.E."/>
            <person name="Reisman B.J."/>
            <person name="Zinshteyn B."/>
            <person name="McCulloch K."/>
            <person name="Iverson T.M."/>
            <person name="Green R."/>
            <person name="Wilson D.N."/>
            <person name="Bachmann B.O."/>
        </authorList>
    </citation>
    <scope>NUCLEOTIDE SEQUENCE [LARGE SCALE GENOMIC DNA]</scope>
    <source>
        <strain evidence="7">aurantiaca</strain>
    </source>
</reference>
<keyword evidence="1" id="KW-0805">Transcription regulation</keyword>
<dbReference type="Pfam" id="PF12833">
    <property type="entry name" value="HTH_18"/>
    <property type="match status" value="1"/>
</dbReference>
<proteinExistence type="predicted"/>
<dbReference type="AlphaFoldDB" id="A0A7H8XVJ2"/>
<evidence type="ECO:0000259" key="5">
    <source>
        <dbReference type="PROSITE" id="PS01124"/>
    </source>
</evidence>
<dbReference type="GO" id="GO:0003700">
    <property type="term" value="F:DNA-binding transcription factor activity"/>
    <property type="evidence" value="ECO:0007669"/>
    <property type="project" value="InterPro"/>
</dbReference>
<protein>
    <submittedName>
        <fullName evidence="6">Helix-turn-helix domain-containing protein</fullName>
    </submittedName>
</protein>
<keyword evidence="2" id="KW-0238">DNA-binding</keyword>
<dbReference type="GO" id="GO:0043565">
    <property type="term" value="F:sequence-specific DNA binding"/>
    <property type="evidence" value="ECO:0007669"/>
    <property type="project" value="InterPro"/>
</dbReference>
<dbReference type="PROSITE" id="PS00041">
    <property type="entry name" value="HTH_ARAC_FAMILY_1"/>
    <property type="match status" value="1"/>
</dbReference>
<evidence type="ECO:0000256" key="3">
    <source>
        <dbReference type="ARBA" id="ARBA00023163"/>
    </source>
</evidence>
<dbReference type="InterPro" id="IPR009057">
    <property type="entry name" value="Homeodomain-like_sf"/>
</dbReference>
<dbReference type="SMART" id="SM00342">
    <property type="entry name" value="HTH_ARAC"/>
    <property type="match status" value="1"/>
</dbReference>
<gene>
    <name evidence="6" type="ORF">HXZ27_03670</name>
</gene>
<sequence length="86" mass="9343">MATARADVSSARFLAPLTHETANAGQVQWRLDLAADRLRTTDQPVESIAAAVGYHSAPAFSRAFTRSHGAPPGRYRTMHRPSRARG</sequence>
<accession>A0A7H8XVJ2</accession>
<dbReference type="PANTHER" id="PTHR11019">
    <property type="entry name" value="HTH-TYPE TRANSCRIPTIONAL REGULATOR NIMR"/>
    <property type="match status" value="1"/>
</dbReference>
<dbReference type="InterPro" id="IPR018062">
    <property type="entry name" value="HTH_AraC-typ_CS"/>
</dbReference>
<evidence type="ECO:0000313" key="7">
    <source>
        <dbReference type="Proteomes" id="UP000509335"/>
    </source>
</evidence>
<dbReference type="Proteomes" id="UP000509335">
    <property type="component" value="Chromosome"/>
</dbReference>
<dbReference type="PANTHER" id="PTHR11019:SF159">
    <property type="entry name" value="TRANSCRIPTIONAL REGULATOR-RELATED"/>
    <property type="match status" value="1"/>
</dbReference>
<dbReference type="InterPro" id="IPR018060">
    <property type="entry name" value="HTH_AraC"/>
</dbReference>
<evidence type="ECO:0000256" key="1">
    <source>
        <dbReference type="ARBA" id="ARBA00023015"/>
    </source>
</evidence>
<keyword evidence="3" id="KW-0804">Transcription</keyword>